<dbReference type="KEGG" id="loi:92356394"/>
<dbReference type="AlphaFoldDB" id="A0A836KBP0"/>
<keyword evidence="4" id="KW-1185">Reference proteome</keyword>
<dbReference type="EMBL" id="JAFHLR010000036">
    <property type="protein sequence ID" value="KAG5464930.1"/>
    <property type="molecule type" value="Genomic_DNA"/>
</dbReference>
<evidence type="ECO:0000313" key="3">
    <source>
        <dbReference type="EMBL" id="KAG5464930.1"/>
    </source>
</evidence>
<protein>
    <submittedName>
        <fullName evidence="3">Uncharacterized protein</fullName>
    </submittedName>
</protein>
<comment type="caution">
    <text evidence="3">The sequence shown here is derived from an EMBL/GenBank/DDBJ whole genome shotgun (WGS) entry which is preliminary data.</text>
</comment>
<sequence>MLSSSTGAAAKEDSVSLSTAVTTAEVDEDPNVEVLQVSKRIQRLTRATDALIARDFVLREEEVILDDLEAYLVSLESEVRRAELQTDELRSRCSLLRPSKRCAVAGENAELNALWNEYGETMGRLVRQHSLRLAELEKALTTLSARDSEPPSPKPLPPPPVARPSTTKATVRDAPT</sequence>
<proteinExistence type="predicted"/>
<gene>
    <name evidence="3" type="ORF">LSCM4_00378</name>
</gene>
<dbReference type="RefSeq" id="XP_067058561.1">
    <property type="nucleotide sequence ID" value="XM_067202460.1"/>
</dbReference>
<feature type="region of interest" description="Disordered" evidence="2">
    <location>
        <begin position="1"/>
        <end position="23"/>
    </location>
</feature>
<feature type="region of interest" description="Disordered" evidence="2">
    <location>
        <begin position="142"/>
        <end position="176"/>
    </location>
</feature>
<reference evidence="4" key="2">
    <citation type="journal article" date="2021" name="Sci. Data">
        <title>Chromosome-scale genome sequencing, assembly and annotation of six genomes from subfamily Leishmaniinae.</title>
        <authorList>
            <person name="Almutairi H."/>
            <person name="Urbaniak M.D."/>
            <person name="Bates M.D."/>
            <person name="Jariyapan N."/>
            <person name="Kwakye-Nuako G."/>
            <person name="Thomaz Soccol V."/>
            <person name="Al-Salem W.S."/>
            <person name="Dillon R.J."/>
            <person name="Bates P.A."/>
            <person name="Gatherer D."/>
        </authorList>
    </citation>
    <scope>NUCLEOTIDE SEQUENCE [LARGE SCALE GENOMIC DNA]</scope>
</reference>
<evidence type="ECO:0000256" key="1">
    <source>
        <dbReference type="SAM" id="Coils"/>
    </source>
</evidence>
<name>A0A836KBP0_9TRYP</name>
<dbReference type="Proteomes" id="UP000674143">
    <property type="component" value="Unassembled WGS sequence"/>
</dbReference>
<organism evidence="3 4">
    <name type="scientific">Leishmania orientalis</name>
    <dbReference type="NCBI Taxonomy" id="2249476"/>
    <lineage>
        <taxon>Eukaryota</taxon>
        <taxon>Discoba</taxon>
        <taxon>Euglenozoa</taxon>
        <taxon>Kinetoplastea</taxon>
        <taxon>Metakinetoplastina</taxon>
        <taxon>Trypanosomatida</taxon>
        <taxon>Trypanosomatidae</taxon>
        <taxon>Leishmaniinae</taxon>
        <taxon>Leishmania</taxon>
    </lineage>
</organism>
<dbReference type="GeneID" id="92356394"/>
<accession>A0A836KBP0</accession>
<evidence type="ECO:0000256" key="2">
    <source>
        <dbReference type="SAM" id="MobiDB-lite"/>
    </source>
</evidence>
<keyword evidence="1" id="KW-0175">Coiled coil</keyword>
<reference evidence="4" key="1">
    <citation type="journal article" date="2021" name="Microbiol. Resour. Announc.">
        <title>LGAAP: Leishmaniinae Genome Assembly and Annotation Pipeline.</title>
        <authorList>
            <person name="Almutairi H."/>
            <person name="Urbaniak M.D."/>
            <person name="Bates M.D."/>
            <person name="Jariyapan N."/>
            <person name="Kwakye-Nuako G."/>
            <person name="Thomaz-Soccol V."/>
            <person name="Al-Salem W.S."/>
            <person name="Dillon R.J."/>
            <person name="Bates P.A."/>
            <person name="Gatherer D."/>
        </authorList>
    </citation>
    <scope>NUCLEOTIDE SEQUENCE [LARGE SCALE GENOMIC DNA]</scope>
</reference>
<feature type="coiled-coil region" evidence="1">
    <location>
        <begin position="58"/>
        <end position="92"/>
    </location>
</feature>
<feature type="compositionally biased region" description="Pro residues" evidence="2">
    <location>
        <begin position="150"/>
        <end position="162"/>
    </location>
</feature>
<evidence type="ECO:0000313" key="4">
    <source>
        <dbReference type="Proteomes" id="UP000674143"/>
    </source>
</evidence>